<evidence type="ECO:0000313" key="3">
    <source>
        <dbReference type="Proteomes" id="UP000217564"/>
    </source>
</evidence>
<protein>
    <recommendedName>
        <fullName evidence="4">DUF2244 domain-containing protein</fullName>
    </recommendedName>
</protein>
<keyword evidence="1" id="KW-0472">Membrane</keyword>
<comment type="caution">
    <text evidence="2">The sequence shown here is derived from an EMBL/GenBank/DDBJ whole genome shotgun (WGS) entry which is preliminary data.</text>
</comment>
<dbReference type="RefSeq" id="WP_133066722.1">
    <property type="nucleotide sequence ID" value="NZ_JABUXY010000001.1"/>
</dbReference>
<gene>
    <name evidence="2" type="ORF">CIK64_01665</name>
</gene>
<evidence type="ECO:0000313" key="2">
    <source>
        <dbReference type="EMBL" id="PCC48420.1"/>
    </source>
</evidence>
<keyword evidence="1" id="KW-0812">Transmembrane</keyword>
<proteinExistence type="predicted"/>
<evidence type="ECO:0008006" key="4">
    <source>
        <dbReference type="Google" id="ProtNLM"/>
    </source>
</evidence>
<sequence>MTDSNETPEHRQSADESSLSFSAGAHIGRVIGSVALGLLGLLVLLLGADGFIALCGVALVVLFGLVFPILIVKRHQQDHRHELTPEGLELVRSGQSGEETVHQATWSVVDSVTTASLGNRPEAPDFPAVNVAFASGSGRRPKHRSLFSREVLGEKIVLNQPLEIGRWELVELLTAAHERFKPRPKPNSAR</sequence>
<feature type="transmembrane region" description="Helical" evidence="1">
    <location>
        <begin position="51"/>
        <end position="72"/>
    </location>
</feature>
<evidence type="ECO:0000256" key="1">
    <source>
        <dbReference type="SAM" id="Phobius"/>
    </source>
</evidence>
<dbReference type="AlphaFoldDB" id="A0A2A3Z9U9"/>
<dbReference type="EMBL" id="NRGP01000002">
    <property type="protein sequence ID" value="PCC48420.1"/>
    <property type="molecule type" value="Genomic_DNA"/>
</dbReference>
<reference evidence="2 3" key="1">
    <citation type="journal article" date="2017" name="Elife">
        <title>Extensive horizontal gene transfer in cheese-associated bacteria.</title>
        <authorList>
            <person name="Bonham K.S."/>
            <person name="Wolfe B.E."/>
            <person name="Dutton R.J."/>
        </authorList>
    </citation>
    <scope>NUCLEOTIDE SEQUENCE [LARGE SCALE GENOMIC DNA]</scope>
    <source>
        <strain evidence="2 3">947_7</strain>
    </source>
</reference>
<organism evidence="2 3">
    <name type="scientific">Brevibacterium aurantiacum</name>
    <dbReference type="NCBI Taxonomy" id="273384"/>
    <lineage>
        <taxon>Bacteria</taxon>
        <taxon>Bacillati</taxon>
        <taxon>Actinomycetota</taxon>
        <taxon>Actinomycetes</taxon>
        <taxon>Micrococcales</taxon>
        <taxon>Brevibacteriaceae</taxon>
        <taxon>Brevibacterium</taxon>
    </lineage>
</organism>
<name>A0A2A3Z9U9_BREAU</name>
<feature type="transmembrane region" description="Helical" evidence="1">
    <location>
        <begin position="27"/>
        <end position="45"/>
    </location>
</feature>
<accession>A0A2A3Z9U9</accession>
<dbReference type="Proteomes" id="UP000217564">
    <property type="component" value="Unassembled WGS sequence"/>
</dbReference>
<keyword evidence="1" id="KW-1133">Transmembrane helix</keyword>